<dbReference type="Proteomes" id="UP000255297">
    <property type="component" value="Unassembled WGS sequence"/>
</dbReference>
<dbReference type="EMBL" id="UGPB01000001">
    <property type="protein sequence ID" value="STY30416.1"/>
    <property type="molecule type" value="Genomic_DNA"/>
</dbReference>
<evidence type="ECO:0000313" key="1">
    <source>
        <dbReference type="EMBL" id="STY30416.1"/>
    </source>
</evidence>
<keyword evidence="2" id="KW-1185">Reference proteome</keyword>
<proteinExistence type="predicted"/>
<evidence type="ECO:0000313" key="2">
    <source>
        <dbReference type="Proteomes" id="UP000255297"/>
    </source>
</evidence>
<name>A0A378LTC0_9GAMM</name>
<dbReference type="OrthoDB" id="8565154at2"/>
<accession>A0A378LTC0</accession>
<organism evidence="1 2">
    <name type="scientific">Legionella wadsworthii</name>
    <dbReference type="NCBI Taxonomy" id="28088"/>
    <lineage>
        <taxon>Bacteria</taxon>
        <taxon>Pseudomonadati</taxon>
        <taxon>Pseudomonadota</taxon>
        <taxon>Gammaproteobacteria</taxon>
        <taxon>Legionellales</taxon>
        <taxon>Legionellaceae</taxon>
        <taxon>Legionella</taxon>
    </lineage>
</organism>
<gene>
    <name evidence="1" type="primary">mreB_2</name>
    <name evidence="1" type="ORF">NCTC11532_02396</name>
</gene>
<dbReference type="RefSeq" id="WP_031563699.1">
    <property type="nucleotide sequence ID" value="NZ_CAAAIS010000004.1"/>
</dbReference>
<dbReference type="AlphaFoldDB" id="A0A378LTC0"/>
<reference evidence="1 2" key="1">
    <citation type="submission" date="2018-06" db="EMBL/GenBank/DDBJ databases">
        <authorList>
            <consortium name="Pathogen Informatics"/>
            <person name="Doyle S."/>
        </authorList>
    </citation>
    <scope>NUCLEOTIDE SEQUENCE [LARGE SCALE GENOMIC DNA]</scope>
    <source>
        <strain evidence="1 2">NCTC11532</strain>
    </source>
</reference>
<protein>
    <submittedName>
        <fullName evidence="1">Rod shape-determining protein MreB</fullName>
    </submittedName>
</protein>
<sequence length="529" mass="60401">MKKFFYYLFTVLFTLIHFKVTGFAACTLFNSSGQMINANHDFLAMLLASNPCPANVFEFRQMIKNSKLGLKTTMVANRGFHNPNQGSFSLFEMVFGEFKTLDNQLSINPGDVFFGHFTSINTEGDLIADQNKELNSLMIEALAWDHRKEVFNFYELRGTGSGSQWFYRGDSHDIVADNELLHRQKDPNNPKFGSRLRCSGCHGAGGPIMKELDTPHNDWWEPNRGLDFGGRKPNLALKEIMQNLVSSEALAKNVLIGVKKLEPSKALHQIQTHSFQELIRPLFCPVELNLMSDVFPNDLVQSEISIPAEFFVDSRFLKAEEKQTISISRTFYQMALNNVGSYFPETALNDADHAWLTPVKAKSDQIAIDNLIQRRLIDKKFVFDVLDVDSTNPIFSYERCALLRFVPNTITSDWKASFMKNLAQSQDSAAKKLLKNLNSPQQDAEFYRQKTRNFLHHCQVRAQTDEYVLKLYQLLMQRRAEVRTSEISKNPLGQILEPGFRIIFPESMGMPPSEPLKLDTNCEFVEEKG</sequence>